<evidence type="ECO:0000256" key="1">
    <source>
        <dbReference type="ARBA" id="ARBA00022801"/>
    </source>
</evidence>
<reference evidence="4" key="1">
    <citation type="submission" date="2022-08" db="EMBL/GenBank/DDBJ databases">
        <authorList>
            <person name="Deng Y."/>
            <person name="Han X.-F."/>
            <person name="Zhang Y.-Q."/>
        </authorList>
    </citation>
    <scope>NUCLEOTIDE SEQUENCE</scope>
    <source>
        <strain evidence="4">CPCC 205763</strain>
    </source>
</reference>
<accession>A0ABT2GMB0</accession>
<dbReference type="PANTHER" id="PTHR12304">
    <property type="entry name" value="INOSINE-URIDINE PREFERRING NUCLEOSIDE HYDROLASE"/>
    <property type="match status" value="1"/>
</dbReference>
<keyword evidence="2" id="KW-0326">Glycosidase</keyword>
<dbReference type="InterPro" id="IPR036452">
    <property type="entry name" value="Ribo_hydro-like"/>
</dbReference>
<dbReference type="Pfam" id="PF01156">
    <property type="entry name" value="IU_nuc_hydro"/>
    <property type="match status" value="1"/>
</dbReference>
<feature type="domain" description="Inosine/uridine-preferring nucleoside hydrolase" evidence="3">
    <location>
        <begin position="5"/>
        <end position="331"/>
    </location>
</feature>
<dbReference type="InterPro" id="IPR023186">
    <property type="entry name" value="IUNH"/>
</dbReference>
<dbReference type="InterPro" id="IPR001910">
    <property type="entry name" value="Inosine/uridine_hydrolase_dom"/>
</dbReference>
<gene>
    <name evidence="4" type="ORF">N1027_04385</name>
</gene>
<evidence type="ECO:0000313" key="4">
    <source>
        <dbReference type="EMBL" id="MCS5717371.1"/>
    </source>
</evidence>
<dbReference type="Proteomes" id="UP001165584">
    <property type="component" value="Unassembled WGS sequence"/>
</dbReference>
<sequence length="343" mass="35645">MTHPVLLDVDTGVDDALAILFAVAHPEIELLGITCVAGNTSLENVVANTLRVLDVADAPPVPVAGGAIRPLIEAARASHAHGSDGFGELSADPDFAHPHSFRAADPRHAVDLLRDLLLSAAEPVTIVALAPQTNLALLLRQHPELAPQIERILFMGGSAGVGNATPVAEFNVWHDPEAAAIVLDSSVQTFMYGLDVFNQVTIDRADADSLLAAPGASARLAGRLLQFPMGDDPDAPNESAAAADAAPSYTGHIGDAGALCALVDPGALRIERRPVRVELAGFARGQTIVDRRQRVGEDAIHAGAAAGSGSAGTLPGTTLVDVALDVDRSRYARLFLDTIARLP</sequence>
<evidence type="ECO:0000259" key="3">
    <source>
        <dbReference type="Pfam" id="PF01156"/>
    </source>
</evidence>
<dbReference type="EMBL" id="JANLCM010000001">
    <property type="protein sequence ID" value="MCS5717371.1"/>
    <property type="molecule type" value="Genomic_DNA"/>
</dbReference>
<protein>
    <submittedName>
        <fullName evidence="4">Nucleoside hydrolase</fullName>
    </submittedName>
</protein>
<dbReference type="RefSeq" id="WP_259505565.1">
    <property type="nucleotide sequence ID" value="NZ_JANLCM010000001.1"/>
</dbReference>
<keyword evidence="5" id="KW-1185">Reference proteome</keyword>
<dbReference type="Gene3D" id="3.90.245.10">
    <property type="entry name" value="Ribonucleoside hydrolase-like"/>
    <property type="match status" value="1"/>
</dbReference>
<keyword evidence="1 4" id="KW-0378">Hydrolase</keyword>
<comment type="caution">
    <text evidence="4">The sequence shown here is derived from an EMBL/GenBank/DDBJ whole genome shotgun (WGS) entry which is preliminary data.</text>
</comment>
<dbReference type="PANTHER" id="PTHR12304:SF4">
    <property type="entry name" value="URIDINE NUCLEOSIDASE"/>
    <property type="match status" value="1"/>
</dbReference>
<evidence type="ECO:0000256" key="2">
    <source>
        <dbReference type="ARBA" id="ARBA00023295"/>
    </source>
</evidence>
<evidence type="ECO:0000313" key="5">
    <source>
        <dbReference type="Proteomes" id="UP001165584"/>
    </source>
</evidence>
<dbReference type="GO" id="GO:0016787">
    <property type="term" value="F:hydrolase activity"/>
    <property type="evidence" value="ECO:0007669"/>
    <property type="project" value="UniProtKB-KW"/>
</dbReference>
<proteinExistence type="predicted"/>
<organism evidence="4 5">
    <name type="scientific">Herbiconiux aconitum</name>
    <dbReference type="NCBI Taxonomy" id="2970913"/>
    <lineage>
        <taxon>Bacteria</taxon>
        <taxon>Bacillati</taxon>
        <taxon>Actinomycetota</taxon>
        <taxon>Actinomycetes</taxon>
        <taxon>Micrococcales</taxon>
        <taxon>Microbacteriaceae</taxon>
        <taxon>Herbiconiux</taxon>
    </lineage>
</organism>
<name>A0ABT2GMB0_9MICO</name>
<dbReference type="SUPFAM" id="SSF53590">
    <property type="entry name" value="Nucleoside hydrolase"/>
    <property type="match status" value="1"/>
</dbReference>